<organism evidence="1 2">
    <name type="scientific">Larinioides sclopetarius</name>
    <dbReference type="NCBI Taxonomy" id="280406"/>
    <lineage>
        <taxon>Eukaryota</taxon>
        <taxon>Metazoa</taxon>
        <taxon>Ecdysozoa</taxon>
        <taxon>Arthropoda</taxon>
        <taxon>Chelicerata</taxon>
        <taxon>Arachnida</taxon>
        <taxon>Araneae</taxon>
        <taxon>Araneomorphae</taxon>
        <taxon>Entelegynae</taxon>
        <taxon>Araneoidea</taxon>
        <taxon>Araneidae</taxon>
        <taxon>Larinioides</taxon>
    </lineage>
</organism>
<accession>A0AAV1ZK31</accession>
<gene>
    <name evidence="1" type="ORF">LARSCL_LOCUS6139</name>
</gene>
<dbReference type="Proteomes" id="UP001497382">
    <property type="component" value="Unassembled WGS sequence"/>
</dbReference>
<sequence>MDILRFVEFPTVEGLSCFLYTYVNSNCVNPFLSLLTDTLMFEKRSSYLLYIDVLKSKVLQKRKTWLLKVNNMSVSLLTQHIVINIHKQMQEGWFVYMLYTERRVNRGVVFLEHRTFWKESLKNGVKIICENASIMAVCDHLPQDNDRPQFTGRYCGPHHHRTPSLFHVWNQAVDMKCFCRTNSRPVVWNNVNEDSSDQITCSHCSCVQFRWSRHHLSFFITFCDETNGFGIATLP</sequence>
<comment type="caution">
    <text evidence="1">The sequence shown here is derived from an EMBL/GenBank/DDBJ whole genome shotgun (WGS) entry which is preliminary data.</text>
</comment>
<dbReference type="AlphaFoldDB" id="A0AAV1ZK31"/>
<name>A0AAV1ZK31_9ARAC</name>
<proteinExistence type="predicted"/>
<evidence type="ECO:0000313" key="2">
    <source>
        <dbReference type="Proteomes" id="UP001497382"/>
    </source>
</evidence>
<protein>
    <submittedName>
        <fullName evidence="1">Uncharacterized protein</fullName>
    </submittedName>
</protein>
<keyword evidence="2" id="KW-1185">Reference proteome</keyword>
<reference evidence="1 2" key="1">
    <citation type="submission" date="2024-04" db="EMBL/GenBank/DDBJ databases">
        <authorList>
            <person name="Rising A."/>
            <person name="Reimegard J."/>
            <person name="Sonavane S."/>
            <person name="Akerstrom W."/>
            <person name="Nylinder S."/>
            <person name="Hedman E."/>
            <person name="Kallberg Y."/>
        </authorList>
    </citation>
    <scope>NUCLEOTIDE SEQUENCE [LARGE SCALE GENOMIC DNA]</scope>
</reference>
<dbReference type="EMBL" id="CAXIEN010000058">
    <property type="protein sequence ID" value="CAL1272010.1"/>
    <property type="molecule type" value="Genomic_DNA"/>
</dbReference>
<evidence type="ECO:0000313" key="1">
    <source>
        <dbReference type="EMBL" id="CAL1272010.1"/>
    </source>
</evidence>